<dbReference type="EMBL" id="PVZF01000011">
    <property type="protein sequence ID" value="PRY12204.1"/>
    <property type="molecule type" value="Genomic_DNA"/>
</dbReference>
<organism evidence="2 3">
    <name type="scientific">Kineococcus rhizosphaerae</name>
    <dbReference type="NCBI Taxonomy" id="559628"/>
    <lineage>
        <taxon>Bacteria</taxon>
        <taxon>Bacillati</taxon>
        <taxon>Actinomycetota</taxon>
        <taxon>Actinomycetes</taxon>
        <taxon>Kineosporiales</taxon>
        <taxon>Kineosporiaceae</taxon>
        <taxon>Kineococcus</taxon>
    </lineage>
</organism>
<dbReference type="AlphaFoldDB" id="A0A2T0QZT9"/>
<reference evidence="2 3" key="1">
    <citation type="submission" date="2018-03" db="EMBL/GenBank/DDBJ databases">
        <title>Genomic Encyclopedia of Archaeal and Bacterial Type Strains, Phase II (KMG-II): from individual species to whole genera.</title>
        <authorList>
            <person name="Goeker M."/>
        </authorList>
    </citation>
    <scope>NUCLEOTIDE SEQUENCE [LARGE SCALE GENOMIC DNA]</scope>
    <source>
        <strain evidence="2 3">DSM 19711</strain>
    </source>
</reference>
<name>A0A2T0QZT9_9ACTN</name>
<feature type="region of interest" description="Disordered" evidence="1">
    <location>
        <begin position="51"/>
        <end position="73"/>
    </location>
</feature>
<accession>A0A2T0QZT9</accession>
<evidence type="ECO:0000313" key="2">
    <source>
        <dbReference type="EMBL" id="PRY12204.1"/>
    </source>
</evidence>
<feature type="region of interest" description="Disordered" evidence="1">
    <location>
        <begin position="1"/>
        <end position="23"/>
    </location>
</feature>
<gene>
    <name evidence="2" type="ORF">CLV37_111161</name>
</gene>
<evidence type="ECO:0000313" key="3">
    <source>
        <dbReference type="Proteomes" id="UP000238083"/>
    </source>
</evidence>
<protein>
    <submittedName>
        <fullName evidence="2">Uncharacterized protein</fullName>
    </submittedName>
</protein>
<feature type="compositionally biased region" description="Basic residues" evidence="1">
    <location>
        <begin position="64"/>
        <end position="73"/>
    </location>
</feature>
<comment type="caution">
    <text evidence="2">The sequence shown here is derived from an EMBL/GenBank/DDBJ whole genome shotgun (WGS) entry which is preliminary data.</text>
</comment>
<keyword evidence="3" id="KW-1185">Reference proteome</keyword>
<dbReference type="Proteomes" id="UP000238083">
    <property type="component" value="Unassembled WGS sequence"/>
</dbReference>
<proteinExistence type="predicted"/>
<evidence type="ECO:0000256" key="1">
    <source>
        <dbReference type="SAM" id="MobiDB-lite"/>
    </source>
</evidence>
<sequence length="73" mass="7672">MTAGPGRSFAAAERGAGHVEVGLRNRPDQRLSTWAATLDAVSDAPVAEWVVTSSDSGPRPTGHSMHRTKSSKT</sequence>